<comment type="caution">
    <text evidence="3">The sequence shown here is derived from an EMBL/GenBank/DDBJ whole genome shotgun (WGS) entry which is preliminary data.</text>
</comment>
<gene>
    <name evidence="3" type="ORF">DY000_02034445</name>
</gene>
<name>A0ABQ7DNN2_BRACR</name>
<dbReference type="PANTHER" id="PTHR47165">
    <property type="entry name" value="OS03G0429900 PROTEIN"/>
    <property type="match status" value="1"/>
</dbReference>
<protein>
    <recommendedName>
        <fullName evidence="2">Replication protein A 70 kDa DNA-binding subunit B/D first OB fold domain-containing protein</fullName>
    </recommendedName>
</protein>
<reference evidence="3 4" key="1">
    <citation type="journal article" date="2020" name="BMC Genomics">
        <title>Intraspecific diversification of the crop wild relative Brassica cretica Lam. using demographic model selection.</title>
        <authorList>
            <person name="Kioukis A."/>
            <person name="Michalopoulou V.A."/>
            <person name="Briers L."/>
            <person name="Pirintsos S."/>
            <person name="Studholme D.J."/>
            <person name="Pavlidis P."/>
            <person name="Sarris P.F."/>
        </authorList>
    </citation>
    <scope>NUCLEOTIDE SEQUENCE [LARGE SCALE GENOMIC DNA]</scope>
    <source>
        <strain evidence="4">cv. PFS-1207/04</strain>
    </source>
</reference>
<dbReference type="SUPFAM" id="SSF50249">
    <property type="entry name" value="Nucleic acid-binding proteins"/>
    <property type="match status" value="2"/>
</dbReference>
<organism evidence="3 4">
    <name type="scientific">Brassica cretica</name>
    <name type="common">Mustard</name>
    <dbReference type="NCBI Taxonomy" id="69181"/>
    <lineage>
        <taxon>Eukaryota</taxon>
        <taxon>Viridiplantae</taxon>
        <taxon>Streptophyta</taxon>
        <taxon>Embryophyta</taxon>
        <taxon>Tracheophyta</taxon>
        <taxon>Spermatophyta</taxon>
        <taxon>Magnoliopsida</taxon>
        <taxon>eudicotyledons</taxon>
        <taxon>Gunneridae</taxon>
        <taxon>Pentapetalae</taxon>
        <taxon>rosids</taxon>
        <taxon>malvids</taxon>
        <taxon>Brassicales</taxon>
        <taxon>Brassicaceae</taxon>
        <taxon>Brassiceae</taxon>
        <taxon>Brassica</taxon>
    </lineage>
</organism>
<dbReference type="InterPro" id="IPR003871">
    <property type="entry name" value="RFA1B/D_OB_1st"/>
</dbReference>
<dbReference type="InterPro" id="IPR012340">
    <property type="entry name" value="NA-bd_OB-fold"/>
</dbReference>
<sequence>MEVHENFLLTATAGKYRATSHKYKMSIISNSNVTNSSLKNDDKFLSLTSFKEIMNGSLDSNFLIDVIGQAIDIGDIQVVPVQGGKEAKKLELTLTDTEDHQVACCLWGRFAEQMLYTSKVAQGVKIYCTCKRVFFPRVKKLQVGQWRFIENFFVTPAGRKYRPTSHEYEISITSHSNVTNSSLKNDDIFLSLPTFPEIMNGRLDSNFLIDVIGQAIDIGEMQALPVQGKETKKLELTLTDTDDHQIACCLWGHFAEHLLYAYKVSQVNQNFLCLLKFAKINVYKGQVQITNSFETSTLEINPPGFDVHDYQRLMPNNELALTTGTGEVVKPKGNKRQPDKWMKRKHVAPLGADGRLKPSQSESKQRTRVSSHTKDVSLSTVFARLLNDVTIFPYKESKDSPNQKRRSQLTKGISAIYTVSCPSQLTFGVQHTPIPNMPNSYNRDMPRDSEMSTFDRQHRGMSGTYVGSCPDLLVNMDDLKSIECSSQDSSGTDRSDGEQSIELEPEVDNQSERVSLLAAMFRKTFSEVKKKVKTVPPKEDG</sequence>
<feature type="compositionally biased region" description="Acidic residues" evidence="1">
    <location>
        <begin position="499"/>
        <end position="509"/>
    </location>
</feature>
<accession>A0ABQ7DNN2</accession>
<keyword evidence="4" id="KW-1185">Reference proteome</keyword>
<dbReference type="EMBL" id="QGKV02000649">
    <property type="protein sequence ID" value="KAF3579653.1"/>
    <property type="molecule type" value="Genomic_DNA"/>
</dbReference>
<dbReference type="Pfam" id="PF02721">
    <property type="entry name" value="DUF223"/>
    <property type="match status" value="1"/>
</dbReference>
<feature type="region of interest" description="Disordered" evidence="1">
    <location>
        <begin position="483"/>
        <end position="510"/>
    </location>
</feature>
<dbReference type="Proteomes" id="UP000266723">
    <property type="component" value="Unassembled WGS sequence"/>
</dbReference>
<feature type="region of interest" description="Disordered" evidence="1">
    <location>
        <begin position="329"/>
        <end position="373"/>
    </location>
</feature>
<evidence type="ECO:0000313" key="4">
    <source>
        <dbReference type="Proteomes" id="UP000266723"/>
    </source>
</evidence>
<feature type="domain" description="Replication protein A 70 kDa DNA-binding subunit B/D first OB fold" evidence="2">
    <location>
        <begin position="122"/>
        <end position="180"/>
    </location>
</feature>
<evidence type="ECO:0000313" key="3">
    <source>
        <dbReference type="EMBL" id="KAF3579653.1"/>
    </source>
</evidence>
<proteinExistence type="predicted"/>
<evidence type="ECO:0000256" key="1">
    <source>
        <dbReference type="SAM" id="MobiDB-lite"/>
    </source>
</evidence>
<evidence type="ECO:0000259" key="2">
    <source>
        <dbReference type="Pfam" id="PF02721"/>
    </source>
</evidence>
<dbReference type="CDD" id="cd04481">
    <property type="entry name" value="RPA1_DBD_B_like"/>
    <property type="match status" value="1"/>
</dbReference>
<dbReference type="PANTHER" id="PTHR47165:SF4">
    <property type="entry name" value="OS03G0429900 PROTEIN"/>
    <property type="match status" value="1"/>
</dbReference>
<dbReference type="Gene3D" id="2.40.50.140">
    <property type="entry name" value="Nucleic acid-binding proteins"/>
    <property type="match status" value="2"/>
</dbReference>